<dbReference type="EMBL" id="LDZY01000004">
    <property type="protein sequence ID" value="KLU66731.1"/>
    <property type="molecule type" value="Genomic_DNA"/>
</dbReference>
<sequence>MNKSKKQLVYICSPLRGDIERNIIKAQGYCRDAINYNVVPIAPHVYFTQFLNDLIPKEREIGMELGIELLKKCDEVWVFGLQNPSEGMKAEIELANELGIPVRDIADIVFERSQNLDLPGE</sequence>
<dbReference type="Pfam" id="PF24963">
    <property type="entry name" value="DUF7768"/>
    <property type="match status" value="1"/>
</dbReference>
<dbReference type="PATRIC" id="fig|476652.3.peg.1435"/>
<accession>A0A0J1IPV9</accession>
<evidence type="ECO:0000259" key="1">
    <source>
        <dbReference type="Pfam" id="PF24963"/>
    </source>
</evidence>
<keyword evidence="3" id="KW-1185">Reference proteome</keyword>
<evidence type="ECO:0000313" key="3">
    <source>
        <dbReference type="Proteomes" id="UP000036356"/>
    </source>
</evidence>
<dbReference type="InterPro" id="IPR056670">
    <property type="entry name" value="DUF7768"/>
</dbReference>
<feature type="domain" description="DUF7768" evidence="1">
    <location>
        <begin position="7"/>
        <end position="104"/>
    </location>
</feature>
<dbReference type="AlphaFoldDB" id="A0A0J1IPV9"/>
<dbReference type="Proteomes" id="UP000036356">
    <property type="component" value="Unassembled WGS sequence"/>
</dbReference>
<protein>
    <recommendedName>
        <fullName evidence="1">DUF7768 domain-containing protein</fullName>
    </recommendedName>
</protein>
<gene>
    <name evidence="2" type="ORF">DEAC_c13990</name>
</gene>
<dbReference type="RefSeq" id="WP_053006310.1">
    <property type="nucleotide sequence ID" value="NZ_LDZY01000004.1"/>
</dbReference>
<organism evidence="2 3">
    <name type="scientific">Desulfosporosinus acididurans</name>
    <dbReference type="NCBI Taxonomy" id="476652"/>
    <lineage>
        <taxon>Bacteria</taxon>
        <taxon>Bacillati</taxon>
        <taxon>Bacillota</taxon>
        <taxon>Clostridia</taxon>
        <taxon>Eubacteriales</taxon>
        <taxon>Desulfitobacteriaceae</taxon>
        <taxon>Desulfosporosinus</taxon>
    </lineage>
</organism>
<evidence type="ECO:0000313" key="2">
    <source>
        <dbReference type="EMBL" id="KLU66731.1"/>
    </source>
</evidence>
<name>A0A0J1IPV9_9FIRM</name>
<dbReference type="Gene3D" id="3.40.50.10400">
    <property type="entry name" value="Hypothetical protein PA1492"/>
    <property type="match status" value="1"/>
</dbReference>
<reference evidence="2 3" key="1">
    <citation type="submission" date="2015-06" db="EMBL/GenBank/DDBJ databases">
        <title>Draft genome of the moderately acidophilic sulfate reducer Candidatus Desulfosporosinus acididurans strain M1.</title>
        <authorList>
            <person name="Poehlein A."/>
            <person name="Petzsch P."/>
            <person name="Johnson B.D."/>
            <person name="Schloemann M."/>
            <person name="Daniel R."/>
            <person name="Muehling M."/>
        </authorList>
    </citation>
    <scope>NUCLEOTIDE SEQUENCE [LARGE SCALE GENOMIC DNA]</scope>
    <source>
        <strain evidence="2 3">M1</strain>
    </source>
</reference>
<proteinExistence type="predicted"/>
<dbReference type="STRING" id="476652.DEAC_c13990"/>
<comment type="caution">
    <text evidence="2">The sequence shown here is derived from an EMBL/GenBank/DDBJ whole genome shotgun (WGS) entry which is preliminary data.</text>
</comment>